<sequence length="88" mass="10600">MLEELKKRLKITWNDEDDNFKRSLEAGKEYLEHIAGTTLDFEGSSFNMALLFEYCRYDYNNAIEYFEMNFQRQLTQLQIQSVVQENDK</sequence>
<evidence type="ECO:0000313" key="1">
    <source>
        <dbReference type="EMBL" id="CUP72870.1"/>
    </source>
</evidence>
<accession>A0A174QPQ8</accession>
<name>A0A174QPQ8_9CLOT</name>
<gene>
    <name evidence="1" type="ORF">ERS852568_00574</name>
</gene>
<organism evidence="1 2">
    <name type="scientific">Clostridium baratii</name>
    <dbReference type="NCBI Taxonomy" id="1561"/>
    <lineage>
        <taxon>Bacteria</taxon>
        <taxon>Bacillati</taxon>
        <taxon>Bacillota</taxon>
        <taxon>Clostridia</taxon>
        <taxon>Eubacteriales</taxon>
        <taxon>Clostridiaceae</taxon>
        <taxon>Clostridium</taxon>
    </lineage>
</organism>
<dbReference type="AlphaFoldDB" id="A0A174QPQ8"/>
<dbReference type="RefSeq" id="WP_055206631.1">
    <property type="nucleotide sequence ID" value="NZ_CZBO01000001.1"/>
</dbReference>
<proteinExistence type="predicted"/>
<evidence type="ECO:0000313" key="2">
    <source>
        <dbReference type="Proteomes" id="UP000095563"/>
    </source>
</evidence>
<protein>
    <submittedName>
        <fullName evidence="1">Gp6 protein</fullName>
    </submittedName>
</protein>
<reference evidence="1 2" key="1">
    <citation type="submission" date="2015-09" db="EMBL/GenBank/DDBJ databases">
        <authorList>
            <consortium name="Pathogen Informatics"/>
        </authorList>
    </citation>
    <scope>NUCLEOTIDE SEQUENCE [LARGE SCALE GENOMIC DNA]</scope>
    <source>
        <strain evidence="1 2">2789STDY5834956</strain>
    </source>
</reference>
<dbReference type="EMBL" id="CZBO01000001">
    <property type="protein sequence ID" value="CUP72870.1"/>
    <property type="molecule type" value="Genomic_DNA"/>
</dbReference>
<dbReference type="Proteomes" id="UP000095563">
    <property type="component" value="Unassembled WGS sequence"/>
</dbReference>